<accession>B9T194</accession>
<keyword evidence="2" id="KW-1185">Reference proteome</keyword>
<protein>
    <submittedName>
        <fullName evidence="1">Uncharacterized protein</fullName>
    </submittedName>
</protein>
<gene>
    <name evidence="1" type="ORF">RCOM_0760300</name>
</gene>
<evidence type="ECO:0000313" key="1">
    <source>
        <dbReference type="EMBL" id="EEF30369.1"/>
    </source>
</evidence>
<evidence type="ECO:0000313" key="2">
    <source>
        <dbReference type="Proteomes" id="UP000008311"/>
    </source>
</evidence>
<dbReference type="AlphaFoldDB" id="B9T194"/>
<dbReference type="Proteomes" id="UP000008311">
    <property type="component" value="Unassembled WGS sequence"/>
</dbReference>
<reference evidence="2" key="1">
    <citation type="journal article" date="2010" name="Nat. Biotechnol.">
        <title>Draft genome sequence of the oilseed species Ricinus communis.</title>
        <authorList>
            <person name="Chan A.P."/>
            <person name="Crabtree J."/>
            <person name="Zhao Q."/>
            <person name="Lorenzi H."/>
            <person name="Orvis J."/>
            <person name="Puiu D."/>
            <person name="Melake-Berhan A."/>
            <person name="Jones K.M."/>
            <person name="Redman J."/>
            <person name="Chen G."/>
            <person name="Cahoon E.B."/>
            <person name="Gedil M."/>
            <person name="Stanke M."/>
            <person name="Haas B.J."/>
            <person name="Wortman J.R."/>
            <person name="Fraser-Liggett C.M."/>
            <person name="Ravel J."/>
            <person name="Rabinowicz P.D."/>
        </authorList>
    </citation>
    <scope>NUCLEOTIDE SEQUENCE [LARGE SCALE GENOMIC DNA]</scope>
    <source>
        <strain evidence="2">cv. Hale</strain>
    </source>
</reference>
<dbReference type="EMBL" id="EQ974329">
    <property type="protein sequence ID" value="EEF30369.1"/>
    <property type="molecule type" value="Genomic_DNA"/>
</dbReference>
<organism evidence="1 2">
    <name type="scientific">Ricinus communis</name>
    <name type="common">Castor bean</name>
    <dbReference type="NCBI Taxonomy" id="3988"/>
    <lineage>
        <taxon>Eukaryota</taxon>
        <taxon>Viridiplantae</taxon>
        <taxon>Streptophyta</taxon>
        <taxon>Embryophyta</taxon>
        <taxon>Tracheophyta</taxon>
        <taxon>Spermatophyta</taxon>
        <taxon>Magnoliopsida</taxon>
        <taxon>eudicotyledons</taxon>
        <taxon>Gunneridae</taxon>
        <taxon>Pentapetalae</taxon>
        <taxon>rosids</taxon>
        <taxon>fabids</taxon>
        <taxon>Malpighiales</taxon>
        <taxon>Euphorbiaceae</taxon>
        <taxon>Acalyphoideae</taxon>
        <taxon>Acalypheae</taxon>
        <taxon>Ricinus</taxon>
    </lineage>
</organism>
<name>B9T194_RICCO</name>
<sequence>METFNDIFKNDPFHEEAKCEANNYETTSPPERDILREAIGWRWLMEEKRGCWLWCWSSKNVNDQDSLLIIACSPLPPLADLMLGRVLSTAWVFTRLLFGLVAKNLGPAVQVYPVQPIHSTSVLCDVLWRLSISGSGR</sequence>
<proteinExistence type="predicted"/>
<dbReference type="InParanoid" id="B9T194"/>